<dbReference type="EMBL" id="LT629774">
    <property type="protein sequence ID" value="SDS05417.1"/>
    <property type="molecule type" value="Genomic_DNA"/>
</dbReference>
<keyword evidence="3" id="KW-1185">Reference proteome</keyword>
<dbReference type="AlphaFoldDB" id="A0A1H1P2H0"/>
<dbReference type="InterPro" id="IPR004360">
    <property type="entry name" value="Glyas_Fos-R_dOase_dom"/>
</dbReference>
<dbReference type="Proteomes" id="UP000198963">
    <property type="component" value="Chromosome I"/>
</dbReference>
<organism evidence="2 3">
    <name type="scientific">Winogradskyella sediminis</name>
    <dbReference type="NCBI Taxonomy" id="1382466"/>
    <lineage>
        <taxon>Bacteria</taxon>
        <taxon>Pseudomonadati</taxon>
        <taxon>Bacteroidota</taxon>
        <taxon>Flavobacteriia</taxon>
        <taxon>Flavobacteriales</taxon>
        <taxon>Flavobacteriaceae</taxon>
        <taxon>Winogradskyella</taxon>
    </lineage>
</organism>
<sequence>MNLNQITILSFDTRTSVRFYKKLGLKLIVDALPRYARLECPDGESTFSIHHTEDLIINKGVTLYFEVENLSKTVLELQEKGITFNSEIKEQSWLWQEVHLKDPDGNPIIIYHAGKYRKNPPWRVN</sequence>
<evidence type="ECO:0000313" key="2">
    <source>
        <dbReference type="EMBL" id="SDS05417.1"/>
    </source>
</evidence>
<accession>A0A1H1P2H0</accession>
<dbReference type="InterPro" id="IPR029068">
    <property type="entry name" value="Glyas_Bleomycin-R_OHBP_Dase"/>
</dbReference>
<dbReference type="PROSITE" id="PS51819">
    <property type="entry name" value="VOC"/>
    <property type="match status" value="1"/>
</dbReference>
<evidence type="ECO:0000313" key="3">
    <source>
        <dbReference type="Proteomes" id="UP000198963"/>
    </source>
</evidence>
<dbReference type="Pfam" id="PF00903">
    <property type="entry name" value="Glyoxalase"/>
    <property type="match status" value="1"/>
</dbReference>
<protein>
    <submittedName>
        <fullName evidence="2">Glyoxalase-like domain-containing protein</fullName>
    </submittedName>
</protein>
<gene>
    <name evidence="2" type="ORF">SAMN04489797_0760</name>
</gene>
<proteinExistence type="predicted"/>
<dbReference type="STRING" id="1249933.SAMN04489797_0760"/>
<feature type="domain" description="VOC" evidence="1">
    <location>
        <begin position="2"/>
        <end position="113"/>
    </location>
</feature>
<dbReference type="InterPro" id="IPR037523">
    <property type="entry name" value="VOC_core"/>
</dbReference>
<dbReference type="SUPFAM" id="SSF54593">
    <property type="entry name" value="Glyoxalase/Bleomycin resistance protein/Dihydroxybiphenyl dioxygenase"/>
    <property type="match status" value="1"/>
</dbReference>
<dbReference type="Gene3D" id="3.10.180.10">
    <property type="entry name" value="2,3-Dihydroxybiphenyl 1,2-Dioxygenase, domain 1"/>
    <property type="match status" value="1"/>
</dbReference>
<reference evidence="2 3" key="1">
    <citation type="submission" date="2016-10" db="EMBL/GenBank/DDBJ databases">
        <authorList>
            <person name="Varghese N."/>
            <person name="Submissions S."/>
        </authorList>
    </citation>
    <scope>NUCLEOTIDE SEQUENCE [LARGE SCALE GENOMIC DNA]</scope>
    <source>
        <strain evidence="2 3">RHA_55</strain>
    </source>
</reference>
<name>A0A1H1P2H0_9FLAO</name>
<dbReference type="RefSeq" id="WP_092444410.1">
    <property type="nucleotide sequence ID" value="NZ_JBLXFM010000001.1"/>
</dbReference>
<evidence type="ECO:0000259" key="1">
    <source>
        <dbReference type="PROSITE" id="PS51819"/>
    </source>
</evidence>